<reference evidence="2 3" key="1">
    <citation type="submission" date="2016-02" db="EMBL/GenBank/DDBJ databases">
        <title>Genome analysis of coral dinoflagellate symbionts highlights evolutionary adaptations to a symbiotic lifestyle.</title>
        <authorList>
            <person name="Aranda M."/>
            <person name="Li Y."/>
            <person name="Liew Y.J."/>
            <person name="Baumgarten S."/>
            <person name="Simakov O."/>
            <person name="Wilson M."/>
            <person name="Piel J."/>
            <person name="Ashoor H."/>
            <person name="Bougouffa S."/>
            <person name="Bajic V.B."/>
            <person name="Ryu T."/>
            <person name="Ravasi T."/>
            <person name="Bayer T."/>
            <person name="Micklem G."/>
            <person name="Kim H."/>
            <person name="Bhak J."/>
            <person name="Lajeunesse T.C."/>
            <person name="Voolstra C.R."/>
        </authorList>
    </citation>
    <scope>NUCLEOTIDE SEQUENCE [LARGE SCALE GENOMIC DNA]</scope>
    <source>
        <strain evidence="2 3">CCMP2467</strain>
    </source>
</reference>
<comment type="caution">
    <text evidence="2">The sequence shown here is derived from an EMBL/GenBank/DDBJ whole genome shotgun (WGS) entry which is preliminary data.</text>
</comment>
<gene>
    <name evidence="2" type="ORF">AK812_SmicGene43070</name>
</gene>
<protein>
    <submittedName>
        <fullName evidence="2">Uncharacterized protein</fullName>
    </submittedName>
</protein>
<proteinExistence type="predicted"/>
<name>A0A1Q9C1Z3_SYMMI</name>
<feature type="non-terminal residue" evidence="2">
    <location>
        <position position="115"/>
    </location>
</feature>
<dbReference type="EMBL" id="LSRX01001883">
    <property type="protein sequence ID" value="OLP76936.1"/>
    <property type="molecule type" value="Genomic_DNA"/>
</dbReference>
<evidence type="ECO:0000256" key="1">
    <source>
        <dbReference type="SAM" id="MobiDB-lite"/>
    </source>
</evidence>
<accession>A0A1Q9C1Z3</accession>
<dbReference type="AlphaFoldDB" id="A0A1Q9C1Z3"/>
<dbReference type="Proteomes" id="UP000186817">
    <property type="component" value="Unassembled WGS sequence"/>
</dbReference>
<feature type="compositionally biased region" description="Basic and acidic residues" evidence="1">
    <location>
        <begin position="84"/>
        <end position="105"/>
    </location>
</feature>
<sequence>MQDLYHQQVEPGLRLRLPALREGLALDSSGTSSPEEFAWMLYAFARHFTVSKLQGNCPQIVVMMASGPIHTVRSTLPAPALRAEKAEERALAEAQRHSEEREDVRASAAEKLQRK</sequence>
<organism evidence="2 3">
    <name type="scientific">Symbiodinium microadriaticum</name>
    <name type="common">Dinoflagellate</name>
    <name type="synonym">Zooxanthella microadriatica</name>
    <dbReference type="NCBI Taxonomy" id="2951"/>
    <lineage>
        <taxon>Eukaryota</taxon>
        <taxon>Sar</taxon>
        <taxon>Alveolata</taxon>
        <taxon>Dinophyceae</taxon>
        <taxon>Suessiales</taxon>
        <taxon>Symbiodiniaceae</taxon>
        <taxon>Symbiodinium</taxon>
    </lineage>
</organism>
<keyword evidence="3" id="KW-1185">Reference proteome</keyword>
<evidence type="ECO:0000313" key="3">
    <source>
        <dbReference type="Proteomes" id="UP000186817"/>
    </source>
</evidence>
<feature type="region of interest" description="Disordered" evidence="1">
    <location>
        <begin position="84"/>
        <end position="115"/>
    </location>
</feature>
<evidence type="ECO:0000313" key="2">
    <source>
        <dbReference type="EMBL" id="OLP76936.1"/>
    </source>
</evidence>